<keyword evidence="1" id="KW-0472">Membrane</keyword>
<organism evidence="2 3">
    <name type="scientific">Corynebacterium timonense</name>
    <dbReference type="NCBI Taxonomy" id="441500"/>
    <lineage>
        <taxon>Bacteria</taxon>
        <taxon>Bacillati</taxon>
        <taxon>Actinomycetota</taxon>
        <taxon>Actinomycetes</taxon>
        <taxon>Mycobacteriales</taxon>
        <taxon>Corynebacteriaceae</taxon>
        <taxon>Corynebacterium</taxon>
    </lineage>
</organism>
<dbReference type="Proteomes" id="UP000182237">
    <property type="component" value="Chromosome I"/>
</dbReference>
<keyword evidence="1" id="KW-1133">Transmembrane helix</keyword>
<dbReference type="AlphaFoldDB" id="A0A1H1RUV7"/>
<reference evidence="2 3" key="1">
    <citation type="submission" date="2016-10" db="EMBL/GenBank/DDBJ databases">
        <authorList>
            <person name="de Groot N.N."/>
        </authorList>
    </citation>
    <scope>NUCLEOTIDE SEQUENCE [LARGE SCALE GENOMIC DNA]</scope>
    <source>
        <strain evidence="2 3">DSM 45434</strain>
    </source>
</reference>
<keyword evidence="1" id="KW-0812">Transmembrane</keyword>
<keyword evidence="3" id="KW-1185">Reference proteome</keyword>
<evidence type="ECO:0000256" key="1">
    <source>
        <dbReference type="SAM" id="Phobius"/>
    </source>
</evidence>
<evidence type="ECO:0000313" key="3">
    <source>
        <dbReference type="Proteomes" id="UP000182237"/>
    </source>
</evidence>
<feature type="transmembrane region" description="Helical" evidence="1">
    <location>
        <begin position="37"/>
        <end position="55"/>
    </location>
</feature>
<protein>
    <submittedName>
        <fullName evidence="2">PEP-CTERM protein-sorting domain-containing protein</fullName>
    </submittedName>
</protein>
<dbReference type="RefSeq" id="WP_019194418.1">
    <property type="nucleotide sequence ID" value="NZ_LT629765.1"/>
</dbReference>
<dbReference type="eggNOG" id="ENOG5031K12">
    <property type="taxonomic scope" value="Bacteria"/>
</dbReference>
<proteinExistence type="predicted"/>
<gene>
    <name evidence="2" type="ORF">SAMN04488539_1586</name>
</gene>
<name>A0A1H1RUV7_9CORY</name>
<evidence type="ECO:0000313" key="2">
    <source>
        <dbReference type="EMBL" id="SDS39306.1"/>
    </source>
</evidence>
<accession>A0A1H1RUV7</accession>
<dbReference type="EMBL" id="LT629765">
    <property type="protein sequence ID" value="SDS39306.1"/>
    <property type="molecule type" value="Genomic_DNA"/>
</dbReference>
<sequence length="76" mass="8673">MNTRTDLLWQAAIGFLGFFAALALVQAVLNLFQPGPAIWPGLFAGALVAATWWLVRRWRRWRVRARRSGHTLKTEP</sequence>
<dbReference type="STRING" id="1203190.GCA_000312345_01609"/>